<reference evidence="16 19" key="2">
    <citation type="submission" date="2018-10" db="EMBL/GenBank/DDBJ databases">
        <authorList>
            <person name="Noll B N."/>
        </authorList>
    </citation>
    <scope>NUCLEOTIDE SEQUENCE [LARGE SCALE GENOMIC DNA]</scope>
    <source>
        <strain evidence="16">Kpneu006</strain>
    </source>
</reference>
<feature type="transmembrane region" description="Helical" evidence="9">
    <location>
        <begin position="327"/>
        <end position="344"/>
    </location>
</feature>
<dbReference type="EMBL" id="VINI01000002">
    <property type="protein sequence ID" value="MSS29678.1"/>
    <property type="molecule type" value="Genomic_DNA"/>
</dbReference>
<dbReference type="EMBL" id="UWVH01000001">
    <property type="protein sequence ID" value="VCV72917.1"/>
    <property type="molecule type" value="Genomic_DNA"/>
</dbReference>
<keyword evidence="2" id="KW-0813">Transport</keyword>
<dbReference type="Proteomes" id="UP000441029">
    <property type="component" value="Unassembled WGS sequence"/>
</dbReference>
<evidence type="ECO:0000313" key="13">
    <source>
        <dbReference type="EMBL" id="MSS29678.1"/>
    </source>
</evidence>
<comment type="subcellular location">
    <subcellularLocation>
        <location evidence="1">Cell membrane</location>
        <topology evidence="1">Multi-pass membrane protein</topology>
    </subcellularLocation>
</comment>
<keyword evidence="6 9" id="KW-0812">Transmembrane</keyword>
<protein>
    <submittedName>
        <fullName evidence="11">PTS galactitol transporter subunit IIC</fullName>
    </submittedName>
    <submittedName>
        <fullName evidence="16">PTS system galactitol-specific EIIC component</fullName>
    </submittedName>
    <submittedName>
        <fullName evidence="14">PTS system protein</fullName>
    </submittedName>
</protein>
<evidence type="ECO:0000256" key="6">
    <source>
        <dbReference type="ARBA" id="ARBA00022692"/>
    </source>
</evidence>
<dbReference type="Proteomes" id="UP000269921">
    <property type="component" value="Unassembled WGS sequence"/>
</dbReference>
<dbReference type="RefSeq" id="WP_012737442.1">
    <property type="nucleotide sequence ID" value="NZ_ABLUVU020000005.1"/>
</dbReference>
<dbReference type="EMBL" id="WJVL01000001">
    <property type="protein sequence ID" value="MRJ94404.1"/>
    <property type="molecule type" value="Genomic_DNA"/>
</dbReference>
<accession>A0A060VJF9</accession>
<dbReference type="InterPro" id="IPR004703">
    <property type="entry name" value="PTS_sugar-sp_permease"/>
</dbReference>
<reference evidence="11" key="5">
    <citation type="submission" date="2020-10" db="EMBL/GenBank/DDBJ databases">
        <title>Genome Sequence of ESBL Producing Zambian Clinical Strains.</title>
        <authorList>
            <person name="Shawa M."/>
            <person name="Furuta Y."/>
            <person name="Simbotwe M."/>
            <person name="Mulenga E."/>
            <person name="Mubanga M."/>
            <person name="Mulenga G."/>
            <person name="Kaile C."/>
            <person name="Zorigt T."/>
            <person name="Hang'ombe B."/>
            <person name="Higashi H."/>
        </authorList>
    </citation>
    <scope>NUCLEOTIDE SEQUENCE</scope>
    <source>
        <strain evidence="11">Zam_UTH_09</strain>
    </source>
</reference>
<name>A0A060VJF9_KLEPN</name>
<reference evidence="13 21" key="3">
    <citation type="submission" date="2019-07" db="EMBL/GenBank/DDBJ databases">
        <title>Genome sequence of OXA-232-producing Klebsiella pneumoniae ST23 from septicemic neonate.</title>
        <authorList>
            <person name="Mukherjee S."/>
            <person name="Naha S."/>
            <person name="Bhadury P."/>
            <person name="Basu S."/>
        </authorList>
    </citation>
    <scope>NUCLEOTIDE SEQUENCE [LARGE SCALE GENOMIC DNA]</scope>
    <source>
        <strain evidence="13 21">EN5275</strain>
    </source>
</reference>
<evidence type="ECO:0000313" key="17">
    <source>
        <dbReference type="Proteomes" id="UP000252603"/>
    </source>
</evidence>
<dbReference type="PROSITE" id="PS51104">
    <property type="entry name" value="PTS_EIIC_TYPE_2"/>
    <property type="match status" value="1"/>
</dbReference>
<feature type="transmembrane region" description="Helical" evidence="9">
    <location>
        <begin position="39"/>
        <end position="59"/>
    </location>
</feature>
<evidence type="ECO:0000313" key="15">
    <source>
        <dbReference type="EMBL" id="SWT08799.1"/>
    </source>
</evidence>
<evidence type="ECO:0000259" key="10">
    <source>
        <dbReference type="PROSITE" id="PS51104"/>
    </source>
</evidence>
<evidence type="ECO:0000256" key="3">
    <source>
        <dbReference type="ARBA" id="ARBA00022475"/>
    </source>
</evidence>
<dbReference type="Proteomes" id="UP000468995">
    <property type="component" value="Unassembled WGS sequence"/>
</dbReference>
<feature type="transmembrane region" description="Helical" evidence="9">
    <location>
        <begin position="93"/>
        <end position="113"/>
    </location>
</feature>
<reference evidence="14 17" key="1">
    <citation type="submission" date="2018-07" db="EMBL/GenBank/DDBJ databases">
        <authorList>
            <consortium name="Pathogen Informatics"/>
        </authorList>
    </citation>
    <scope>NUCLEOTIDE SEQUENCE [LARGE SCALE GENOMIC DNA]</scope>
    <source>
        <strain evidence="14 17">4300STDY6470422</strain>
        <strain evidence="15 18">EuSCAPE_TR125</strain>
    </source>
</reference>
<keyword evidence="7 9" id="KW-1133">Transmembrane helix</keyword>
<feature type="domain" description="PTS EIIC type-2" evidence="10">
    <location>
        <begin position="4"/>
        <end position="420"/>
    </location>
</feature>
<dbReference type="GO" id="GO:0009401">
    <property type="term" value="P:phosphoenolpyruvate-dependent sugar phosphotransferase system"/>
    <property type="evidence" value="ECO:0007669"/>
    <property type="project" value="UniProtKB-KW"/>
</dbReference>
<evidence type="ECO:0000313" key="20">
    <source>
        <dbReference type="Proteomes" id="UP000441029"/>
    </source>
</evidence>
<keyword evidence="5" id="KW-0598">Phosphotransferase system</keyword>
<dbReference type="InterPro" id="IPR013853">
    <property type="entry name" value="EIIC-GAT"/>
</dbReference>
<evidence type="ECO:0000313" key="18">
    <source>
        <dbReference type="Proteomes" id="UP000258798"/>
    </source>
</evidence>
<evidence type="ECO:0000313" key="11">
    <source>
        <dbReference type="EMBL" id="GHK53999.1"/>
    </source>
</evidence>
<sequence length="420" mass="45032">MDIINSIISLGASVMMPVIFFIIALCFGVKIGTAFKAGMLVGIGFEGVGLVIGLLLTNLGPASQAMVERIGLQLTVVDTGWPTASTIGWGSPLMLPVVVGFIVINLAMLLLKLTKTVNIDIFNYWIFLIMGSVVYAGTGNYWLSVGITFAIFVLTLLAADLTAPYLQKNYNLKGISFPHLTCIAYVPFGIACNYIIDKIPLINKINFDPESINKKFGVFGEPVTLGFVLGLLLAFLAGYDVSAAVSLAIKVSAAMLLLPKMIEILVQGLLIVRDAAEAKLKAKFPGRDFYIGMDTALLIGEPSVLATGLLLIPMAVVLSIILPGNRVLPFVDLASLMFLLAMVTPFCKRNMFRMFITGTLIVTCILYVGTDISQEYTQAAVNSHIPVPEGMAEITNIVGGATTPVGWLAVKFGEFFSATP</sequence>
<evidence type="ECO:0000313" key="21">
    <source>
        <dbReference type="Proteomes" id="UP000468995"/>
    </source>
</evidence>
<evidence type="ECO:0000313" key="12">
    <source>
        <dbReference type="EMBL" id="MRJ94404.1"/>
    </source>
</evidence>
<keyword evidence="4" id="KW-0762">Sugar transport</keyword>
<dbReference type="GO" id="GO:0005886">
    <property type="term" value="C:plasma membrane"/>
    <property type="evidence" value="ECO:0007669"/>
    <property type="project" value="UniProtKB-SubCell"/>
</dbReference>
<proteinExistence type="predicted"/>
<evidence type="ECO:0000256" key="2">
    <source>
        <dbReference type="ARBA" id="ARBA00022448"/>
    </source>
</evidence>
<feature type="transmembrane region" description="Helical" evidence="9">
    <location>
        <begin position="293"/>
        <end position="321"/>
    </location>
</feature>
<evidence type="ECO:0000256" key="7">
    <source>
        <dbReference type="ARBA" id="ARBA00022989"/>
    </source>
</evidence>
<evidence type="ECO:0000313" key="16">
    <source>
        <dbReference type="EMBL" id="VCV72917.1"/>
    </source>
</evidence>
<keyword evidence="3" id="KW-1003">Cell membrane</keyword>
<dbReference type="EMBL" id="UJRG01000002">
    <property type="protein sequence ID" value="SWT08799.1"/>
    <property type="molecule type" value="Genomic_DNA"/>
</dbReference>
<dbReference type="Pfam" id="PF03611">
    <property type="entry name" value="EIIC-GAT"/>
    <property type="match status" value="1"/>
</dbReference>
<dbReference type="PIRSF" id="PIRSF006304">
    <property type="entry name" value="GatC"/>
    <property type="match status" value="1"/>
</dbReference>
<dbReference type="PANTHER" id="PTHR37324">
    <property type="entry name" value="PTS SYSTEM GALACTITOL-SPECIFIC EIIC COMPONENT"/>
    <property type="match status" value="1"/>
</dbReference>
<dbReference type="EMBL" id="BNFF01000001">
    <property type="protein sequence ID" value="GHK53999.1"/>
    <property type="molecule type" value="Genomic_DNA"/>
</dbReference>
<gene>
    <name evidence="14" type="primary">gatC_2</name>
    <name evidence="15" type="synonym">gatC_1</name>
    <name evidence="16" type="ORF">BANRA_00735</name>
    <name evidence="13" type="ORF">FME62_02585</name>
    <name evidence="12" type="ORF">GJJ01_00285</name>
    <name evidence="11" type="ORF">KPZU09_37350</name>
    <name evidence="15" type="ORF">SAMEA3729652_00953</name>
    <name evidence="14" type="ORF">SAMEA4364603_04827</name>
</gene>
<feature type="transmembrane region" description="Helical" evidence="9">
    <location>
        <begin position="351"/>
        <end position="369"/>
    </location>
</feature>
<evidence type="ECO:0000256" key="5">
    <source>
        <dbReference type="ARBA" id="ARBA00022683"/>
    </source>
</evidence>
<dbReference type="GO" id="GO:0015577">
    <property type="term" value="F:galactitol transmembrane transporter activity"/>
    <property type="evidence" value="ECO:0007669"/>
    <property type="project" value="InterPro"/>
</dbReference>
<dbReference type="PANTHER" id="PTHR37324:SF2">
    <property type="entry name" value="PTS SYSTEM GALACTITOL-SPECIFIC EIIC COMPONENT"/>
    <property type="match status" value="1"/>
</dbReference>
<feature type="transmembrane region" description="Helical" evidence="9">
    <location>
        <begin position="216"/>
        <end position="239"/>
    </location>
</feature>
<feature type="transmembrane region" description="Helical" evidence="9">
    <location>
        <begin position="177"/>
        <end position="196"/>
    </location>
</feature>
<dbReference type="InterPro" id="IPR013014">
    <property type="entry name" value="PTS_EIIC_2"/>
</dbReference>
<feature type="transmembrane region" description="Helical" evidence="9">
    <location>
        <begin position="125"/>
        <end position="157"/>
    </location>
</feature>
<feature type="transmembrane region" description="Helical" evidence="9">
    <location>
        <begin position="6"/>
        <end position="27"/>
    </location>
</feature>
<reference evidence="12 20" key="4">
    <citation type="submission" date="2019-11" db="EMBL/GenBank/DDBJ databases">
        <title>Molecular typing, antibiotic resistance determination and virulence profiling for 36 multidrug-resistant clinical Klebsiella pneumoniae isolates using second- and third-generation sequencing.</title>
        <authorList>
            <person name="Shelenkov A."/>
            <person name="Mikhaylova Y."/>
            <person name="Yanushevich Y."/>
            <person name="Samoilov A."/>
            <person name="Petrova L."/>
            <person name="Fomina V."/>
            <person name="Gusarov V."/>
            <person name="Zamyatin M."/>
            <person name="Shagin D."/>
        </authorList>
    </citation>
    <scope>NUCLEOTIDE SEQUENCE [LARGE SCALE GENOMIC DNA]</scope>
    <source>
        <strain evidence="12 20">CriePir226</strain>
    </source>
</reference>
<evidence type="ECO:0000256" key="4">
    <source>
        <dbReference type="ARBA" id="ARBA00022597"/>
    </source>
</evidence>
<organism evidence="14 17">
    <name type="scientific">Klebsiella pneumoniae</name>
    <dbReference type="NCBI Taxonomy" id="573"/>
    <lineage>
        <taxon>Bacteria</taxon>
        <taxon>Pseudomonadati</taxon>
        <taxon>Pseudomonadota</taxon>
        <taxon>Gammaproteobacteria</taxon>
        <taxon>Enterobacterales</taxon>
        <taxon>Enterobacteriaceae</taxon>
        <taxon>Klebsiella/Raoultella group</taxon>
        <taxon>Klebsiella</taxon>
        <taxon>Klebsiella pneumoniae complex</taxon>
    </lineage>
</organism>
<evidence type="ECO:0000256" key="8">
    <source>
        <dbReference type="ARBA" id="ARBA00023136"/>
    </source>
</evidence>
<dbReference type="AlphaFoldDB" id="A0A060VJF9"/>
<evidence type="ECO:0000313" key="19">
    <source>
        <dbReference type="Proteomes" id="UP000269921"/>
    </source>
</evidence>
<evidence type="ECO:0000313" key="14">
    <source>
        <dbReference type="EMBL" id="SSK57249.1"/>
    </source>
</evidence>
<dbReference type="Proteomes" id="UP000252603">
    <property type="component" value="Unassembled WGS sequence"/>
</dbReference>
<keyword evidence="8 9" id="KW-0472">Membrane</keyword>
<dbReference type="Proteomes" id="UP000258798">
    <property type="component" value="Unassembled WGS sequence"/>
</dbReference>
<dbReference type="Proteomes" id="UP000655094">
    <property type="component" value="Unassembled WGS sequence"/>
</dbReference>
<evidence type="ECO:0000256" key="1">
    <source>
        <dbReference type="ARBA" id="ARBA00004651"/>
    </source>
</evidence>
<dbReference type="EMBL" id="UFEU01000020">
    <property type="protein sequence ID" value="SSK57249.1"/>
    <property type="molecule type" value="Genomic_DNA"/>
</dbReference>
<evidence type="ECO:0000256" key="9">
    <source>
        <dbReference type="SAM" id="Phobius"/>
    </source>
</evidence>